<dbReference type="SUPFAM" id="SSF88723">
    <property type="entry name" value="PIN domain-like"/>
    <property type="match status" value="1"/>
</dbReference>
<dbReference type="OrthoDB" id="32625at2"/>
<dbReference type="GO" id="GO:0090729">
    <property type="term" value="F:toxin activity"/>
    <property type="evidence" value="ECO:0007669"/>
    <property type="project" value="UniProtKB-KW"/>
</dbReference>
<sequence length="137" mass="14556">MIVVDASAIVAIMAGEPEGRELSRRLDGVPPILAARFVSTVSIWETACAVARIWRCDRDAGFEAVDAFLTEAHVDPVAPDMTITMLAVRAAERYGLGAGRPGILNLGDCFSYATAKHLGASLLYKGDDFSRTDLAAG</sequence>
<dbReference type="AlphaFoldDB" id="A0A4R7BPZ4"/>
<accession>A0A4R7BPZ4</accession>
<evidence type="ECO:0000313" key="8">
    <source>
        <dbReference type="Proteomes" id="UP000295122"/>
    </source>
</evidence>
<feature type="binding site" evidence="5">
    <location>
        <position position="5"/>
    </location>
    <ligand>
        <name>Mg(2+)</name>
        <dbReference type="ChEBI" id="CHEBI:18420"/>
    </ligand>
</feature>
<dbReference type="GO" id="GO:0004540">
    <property type="term" value="F:RNA nuclease activity"/>
    <property type="evidence" value="ECO:0007669"/>
    <property type="project" value="InterPro"/>
</dbReference>
<dbReference type="GO" id="GO:0000287">
    <property type="term" value="F:magnesium ion binding"/>
    <property type="evidence" value="ECO:0007669"/>
    <property type="project" value="UniProtKB-UniRule"/>
</dbReference>
<proteinExistence type="inferred from homology"/>
<evidence type="ECO:0000256" key="3">
    <source>
        <dbReference type="ARBA" id="ARBA00022723"/>
    </source>
</evidence>
<comment type="function">
    <text evidence="5">Toxic component of a toxin-antitoxin (TA) system. An RNase.</text>
</comment>
<feature type="domain" description="PIN" evidence="6">
    <location>
        <begin position="2"/>
        <end position="133"/>
    </location>
</feature>
<evidence type="ECO:0000313" key="7">
    <source>
        <dbReference type="EMBL" id="TDR87213.1"/>
    </source>
</evidence>
<protein>
    <recommendedName>
        <fullName evidence="5">Ribonuclease VapC</fullName>
        <shortName evidence="5">RNase VapC</shortName>
        <ecNumber evidence="5">3.1.-.-</ecNumber>
    </recommendedName>
    <alternativeName>
        <fullName evidence="5">Toxin VapC</fullName>
    </alternativeName>
</protein>
<dbReference type="HAMAP" id="MF_00265">
    <property type="entry name" value="VapC_Nob1"/>
    <property type="match status" value="1"/>
</dbReference>
<dbReference type="EC" id="3.1.-.-" evidence="5"/>
<dbReference type="InterPro" id="IPR022907">
    <property type="entry name" value="VapC_family"/>
</dbReference>
<keyword evidence="4 5" id="KW-0378">Hydrolase</keyword>
<keyword evidence="8" id="KW-1185">Reference proteome</keyword>
<reference evidence="7 8" key="1">
    <citation type="submission" date="2019-03" db="EMBL/GenBank/DDBJ databases">
        <title>Genomic Encyclopedia of Type Strains, Phase IV (KMG-IV): sequencing the most valuable type-strain genomes for metagenomic binning, comparative biology and taxonomic classification.</title>
        <authorList>
            <person name="Goeker M."/>
        </authorList>
    </citation>
    <scope>NUCLEOTIDE SEQUENCE [LARGE SCALE GENOMIC DNA]</scope>
    <source>
        <strain evidence="7 8">DSM 25903</strain>
    </source>
</reference>
<comment type="cofactor">
    <cofactor evidence="5">
        <name>Mg(2+)</name>
        <dbReference type="ChEBI" id="CHEBI:18420"/>
    </cofactor>
</comment>
<name>A0A4R7BPZ4_9HYPH</name>
<evidence type="ECO:0000259" key="6">
    <source>
        <dbReference type="Pfam" id="PF01850"/>
    </source>
</evidence>
<keyword evidence="5" id="KW-0800">Toxin</keyword>
<dbReference type="Pfam" id="PF01850">
    <property type="entry name" value="PIN"/>
    <property type="match status" value="1"/>
</dbReference>
<evidence type="ECO:0000256" key="2">
    <source>
        <dbReference type="ARBA" id="ARBA00022722"/>
    </source>
</evidence>
<keyword evidence="2 5" id="KW-0540">Nuclease</keyword>
<organism evidence="7 8">
    <name type="scientific">Enterovirga rhinocerotis</name>
    <dbReference type="NCBI Taxonomy" id="1339210"/>
    <lineage>
        <taxon>Bacteria</taxon>
        <taxon>Pseudomonadati</taxon>
        <taxon>Pseudomonadota</taxon>
        <taxon>Alphaproteobacteria</taxon>
        <taxon>Hyphomicrobiales</taxon>
        <taxon>Methylobacteriaceae</taxon>
        <taxon>Enterovirga</taxon>
    </lineage>
</organism>
<feature type="binding site" evidence="5">
    <location>
        <position position="108"/>
    </location>
    <ligand>
        <name>Mg(2+)</name>
        <dbReference type="ChEBI" id="CHEBI:18420"/>
    </ligand>
</feature>
<gene>
    <name evidence="5" type="primary">vapC</name>
    <name evidence="7" type="ORF">EV668_4293</name>
</gene>
<evidence type="ECO:0000256" key="5">
    <source>
        <dbReference type="HAMAP-Rule" id="MF_00265"/>
    </source>
</evidence>
<dbReference type="InterPro" id="IPR002716">
    <property type="entry name" value="PIN_dom"/>
</dbReference>
<keyword evidence="5" id="KW-0460">Magnesium</keyword>
<keyword evidence="1 5" id="KW-1277">Toxin-antitoxin system</keyword>
<evidence type="ECO:0000256" key="1">
    <source>
        <dbReference type="ARBA" id="ARBA00022649"/>
    </source>
</evidence>
<dbReference type="GO" id="GO:0016787">
    <property type="term" value="F:hydrolase activity"/>
    <property type="evidence" value="ECO:0007669"/>
    <property type="project" value="UniProtKB-KW"/>
</dbReference>
<comment type="caution">
    <text evidence="7">The sequence shown here is derived from an EMBL/GenBank/DDBJ whole genome shotgun (WGS) entry which is preliminary data.</text>
</comment>
<dbReference type="Proteomes" id="UP000295122">
    <property type="component" value="Unassembled WGS sequence"/>
</dbReference>
<dbReference type="EMBL" id="SNZR01000016">
    <property type="protein sequence ID" value="TDR87213.1"/>
    <property type="molecule type" value="Genomic_DNA"/>
</dbReference>
<dbReference type="Gene3D" id="3.40.50.1010">
    <property type="entry name" value="5'-nuclease"/>
    <property type="match status" value="1"/>
</dbReference>
<keyword evidence="3 5" id="KW-0479">Metal-binding</keyword>
<dbReference type="InterPro" id="IPR029060">
    <property type="entry name" value="PIN-like_dom_sf"/>
</dbReference>
<dbReference type="RefSeq" id="WP_133773945.1">
    <property type="nucleotide sequence ID" value="NZ_SNZR01000016.1"/>
</dbReference>
<evidence type="ECO:0000256" key="4">
    <source>
        <dbReference type="ARBA" id="ARBA00022801"/>
    </source>
</evidence>
<dbReference type="CDD" id="cd09871">
    <property type="entry name" value="PIN_MtVapC28-VapC30-like"/>
    <property type="match status" value="1"/>
</dbReference>
<comment type="similarity">
    <text evidence="5">Belongs to the PINc/VapC protein family.</text>
</comment>